<protein>
    <submittedName>
        <fullName evidence="2">Uncharacterized protein</fullName>
    </submittedName>
</protein>
<evidence type="ECO:0000313" key="2">
    <source>
        <dbReference type="WBParaSite" id="SVE_1805700.1"/>
    </source>
</evidence>
<reference evidence="2" key="2">
    <citation type="submission" date="2015-08" db="UniProtKB">
        <authorList>
            <consortium name="WormBaseParasite"/>
        </authorList>
    </citation>
    <scope>IDENTIFICATION</scope>
</reference>
<organism evidence="1 2">
    <name type="scientific">Strongyloides venezuelensis</name>
    <name type="common">Threadworm</name>
    <dbReference type="NCBI Taxonomy" id="75913"/>
    <lineage>
        <taxon>Eukaryota</taxon>
        <taxon>Metazoa</taxon>
        <taxon>Ecdysozoa</taxon>
        <taxon>Nematoda</taxon>
        <taxon>Chromadorea</taxon>
        <taxon>Rhabditida</taxon>
        <taxon>Tylenchina</taxon>
        <taxon>Panagrolaimomorpha</taxon>
        <taxon>Strongyloidoidea</taxon>
        <taxon>Strongyloididae</taxon>
        <taxon>Strongyloides</taxon>
    </lineage>
</organism>
<dbReference type="AlphaFoldDB" id="A0A0K0G025"/>
<dbReference type="WBParaSite" id="SVE_1805700.1">
    <property type="protein sequence ID" value="SVE_1805700.1"/>
    <property type="gene ID" value="SVE_1805700"/>
</dbReference>
<keyword evidence="1" id="KW-1185">Reference proteome</keyword>
<proteinExistence type="predicted"/>
<reference evidence="1" key="1">
    <citation type="submission" date="2014-07" db="EMBL/GenBank/DDBJ databases">
        <authorList>
            <person name="Martin A.A"/>
            <person name="De Silva N."/>
        </authorList>
    </citation>
    <scope>NUCLEOTIDE SEQUENCE</scope>
</reference>
<evidence type="ECO:0000313" key="1">
    <source>
        <dbReference type="Proteomes" id="UP000035680"/>
    </source>
</evidence>
<sequence length="485" mass="56353">MSLLQTLNNFLLKIEDLNSPYNGVIERRPEIKDLTNDVCKKLLILQNLLSSTSNSGIEMEKNLKSLFSTDFLYDDCNSITSKNSTLSSYDDTSSHELNIHDFDITSLSKNFTNNFKISKNDTLRSIGSSSGFSDGEEDGDFEGETCKIIFNEAMKAYKEDCYAKCVRLIENNQVKKINLDLFMLCSKSYKKMIHDSETPDEYDKLSVYWLDFIEKIESSNNHTTYELNFFNIKNDCLWKCITRRTIDITLFIKFSTKLFKTNWRIFEIVTKNPSCKNRDYLTLINNLITILRYCIDEGLEREENEIRKLNSFDSKKTGLQLNDDKMNMHLLPILRLEILNVKNSLKVYNSGERCRNKTSVQLSCGDKDRLLYQKISGKLREVEEDFVRKSMIQNPQPPSIKVNEKSNFPRVVMRCKNINNTQRRDIKSTPPEIFSTQINDDNEKSINSSSNESGRHFLKLMIEPDKGISVIKEEETDNKSIILRF</sequence>
<dbReference type="Proteomes" id="UP000035680">
    <property type="component" value="Unassembled WGS sequence"/>
</dbReference>
<name>A0A0K0G025_STRVS</name>
<accession>A0A0K0G025</accession>